<dbReference type="Proteomes" id="UP000199586">
    <property type="component" value="Unassembled WGS sequence"/>
</dbReference>
<organism evidence="1 2">
    <name type="scientific">Sphingomonas rubra</name>
    <dbReference type="NCBI Taxonomy" id="634430"/>
    <lineage>
        <taxon>Bacteria</taxon>
        <taxon>Pseudomonadati</taxon>
        <taxon>Pseudomonadota</taxon>
        <taxon>Alphaproteobacteria</taxon>
        <taxon>Sphingomonadales</taxon>
        <taxon>Sphingomonadaceae</taxon>
        <taxon>Sphingomonas</taxon>
    </lineage>
</organism>
<evidence type="ECO:0000313" key="2">
    <source>
        <dbReference type="Proteomes" id="UP000199586"/>
    </source>
</evidence>
<keyword evidence="2" id="KW-1185">Reference proteome</keyword>
<dbReference type="STRING" id="634430.SAMN04488241_11624"/>
<reference evidence="1 2" key="1">
    <citation type="submission" date="2016-10" db="EMBL/GenBank/DDBJ databases">
        <authorList>
            <person name="de Groot N.N."/>
        </authorList>
    </citation>
    <scope>NUCLEOTIDE SEQUENCE [LARGE SCALE GENOMIC DNA]</scope>
    <source>
        <strain evidence="1 2">CGMCC 1.9113</strain>
    </source>
</reference>
<proteinExistence type="predicted"/>
<name>A0A1I5UUF1_9SPHN</name>
<accession>A0A1I5UUF1</accession>
<evidence type="ECO:0000313" key="1">
    <source>
        <dbReference type="EMBL" id="SFP98830.1"/>
    </source>
</evidence>
<gene>
    <name evidence="1" type="ORF">SAMN04488241_11624</name>
</gene>
<protein>
    <submittedName>
        <fullName evidence="1">Uncharacterized protein</fullName>
    </submittedName>
</protein>
<dbReference type="AlphaFoldDB" id="A0A1I5UUF1"/>
<sequence>MTRDQAASLTSGHGMAATPTFFKTAMPYLYQRVEVAGRKHAYLPLNRDYVPLGFRRADGFVKYEEVAERHAVYFSRDPALLDDVWWNVRDGSLWLYDDSAASRFTYFARLEKLMLRQMAMVA</sequence>
<dbReference type="OrthoDB" id="9814362at2"/>
<dbReference type="EMBL" id="FOXP01000016">
    <property type="protein sequence ID" value="SFP98830.1"/>
    <property type="molecule type" value="Genomic_DNA"/>
</dbReference>
<dbReference type="RefSeq" id="WP_143090209.1">
    <property type="nucleotide sequence ID" value="NZ_FOXP01000016.1"/>
</dbReference>